<comment type="catalytic activity">
    <reaction evidence="1">
        <text>ATP + protein L-histidine = ADP + protein N-phospho-L-histidine.</text>
        <dbReference type="EC" id="2.7.13.3"/>
    </reaction>
</comment>
<name>A0A117Q300_9ACTN</name>
<feature type="domain" description="Histidine kinase" evidence="7">
    <location>
        <begin position="1"/>
        <end position="106"/>
    </location>
</feature>
<keyword evidence="3" id="KW-0597">Phosphoprotein</keyword>
<reference evidence="8 9" key="1">
    <citation type="submission" date="2015-10" db="EMBL/GenBank/DDBJ databases">
        <title>Draft genome sequence of Streptomyces yokosukanensis DSM 40224, type strain for the species Streptomyces yokosukanensis.</title>
        <authorList>
            <person name="Ruckert C."/>
            <person name="Winkler A."/>
            <person name="Kalinowski J."/>
            <person name="Kampfer P."/>
            <person name="Glaeser S."/>
        </authorList>
    </citation>
    <scope>NUCLEOTIDE SEQUENCE [LARGE SCALE GENOMIC DNA]</scope>
    <source>
        <strain evidence="8 9">DSM 40224</strain>
    </source>
</reference>
<dbReference type="SMART" id="SM00387">
    <property type="entry name" value="HATPase_c"/>
    <property type="match status" value="1"/>
</dbReference>
<keyword evidence="4" id="KW-0418">Kinase</keyword>
<evidence type="ECO:0000256" key="3">
    <source>
        <dbReference type="ARBA" id="ARBA00022553"/>
    </source>
</evidence>
<evidence type="ECO:0000256" key="6">
    <source>
        <dbReference type="SAM" id="MobiDB-lite"/>
    </source>
</evidence>
<evidence type="ECO:0000256" key="4">
    <source>
        <dbReference type="ARBA" id="ARBA00022777"/>
    </source>
</evidence>
<dbReference type="InterPro" id="IPR004358">
    <property type="entry name" value="Sig_transdc_His_kin-like_C"/>
</dbReference>
<accession>A0A117Q300</accession>
<keyword evidence="4" id="KW-0808">Transferase</keyword>
<dbReference type="Proteomes" id="UP000053127">
    <property type="component" value="Unassembled WGS sequence"/>
</dbReference>
<comment type="caution">
    <text evidence="8">The sequence shown here is derived from an EMBL/GenBank/DDBJ whole genome shotgun (WGS) entry which is preliminary data.</text>
</comment>
<organism evidence="8 9">
    <name type="scientific">Streptomyces yokosukanensis</name>
    <dbReference type="NCBI Taxonomy" id="67386"/>
    <lineage>
        <taxon>Bacteria</taxon>
        <taxon>Bacillati</taxon>
        <taxon>Actinomycetota</taxon>
        <taxon>Actinomycetes</taxon>
        <taxon>Kitasatosporales</taxon>
        <taxon>Streptomycetaceae</taxon>
        <taxon>Streptomyces</taxon>
    </lineage>
</organism>
<sequence length="125" mass="13432">MDNLLTNAWTHGRAEDGVARIEVTLDSFGGPYEPAAVLTVDDHGPGVPPDRREDVFQRFHRGPDSPGSGLGLTLVAQQVALHRGRITVRDVERTLPLLHRDWPTSTAGTPPDPARTAPGRASPDG</sequence>
<proteinExistence type="predicted"/>
<feature type="region of interest" description="Disordered" evidence="6">
    <location>
        <begin position="99"/>
        <end position="125"/>
    </location>
</feature>
<evidence type="ECO:0000256" key="5">
    <source>
        <dbReference type="ARBA" id="ARBA00023012"/>
    </source>
</evidence>
<keyword evidence="5" id="KW-0902">Two-component regulatory system</keyword>
<evidence type="ECO:0000256" key="2">
    <source>
        <dbReference type="ARBA" id="ARBA00012438"/>
    </source>
</evidence>
<dbReference type="InterPro" id="IPR005467">
    <property type="entry name" value="His_kinase_dom"/>
</dbReference>
<dbReference type="SUPFAM" id="SSF55874">
    <property type="entry name" value="ATPase domain of HSP90 chaperone/DNA topoisomerase II/histidine kinase"/>
    <property type="match status" value="1"/>
</dbReference>
<dbReference type="InterPro" id="IPR003594">
    <property type="entry name" value="HATPase_dom"/>
</dbReference>
<dbReference type="STRING" id="67386.AQI95_14970"/>
<dbReference type="PANTHER" id="PTHR43547">
    <property type="entry name" value="TWO-COMPONENT HISTIDINE KINASE"/>
    <property type="match status" value="1"/>
</dbReference>
<dbReference type="Gene3D" id="3.30.565.10">
    <property type="entry name" value="Histidine kinase-like ATPase, C-terminal domain"/>
    <property type="match status" value="1"/>
</dbReference>
<dbReference type="Pfam" id="PF02518">
    <property type="entry name" value="HATPase_c"/>
    <property type="match status" value="1"/>
</dbReference>
<dbReference type="PANTHER" id="PTHR43547:SF2">
    <property type="entry name" value="HYBRID SIGNAL TRANSDUCTION HISTIDINE KINASE C"/>
    <property type="match status" value="1"/>
</dbReference>
<gene>
    <name evidence="8" type="ORF">AQI95_14970</name>
</gene>
<evidence type="ECO:0000259" key="7">
    <source>
        <dbReference type="PROSITE" id="PS50109"/>
    </source>
</evidence>
<dbReference type="AlphaFoldDB" id="A0A117Q300"/>
<evidence type="ECO:0000313" key="8">
    <source>
        <dbReference type="EMBL" id="KUN06194.1"/>
    </source>
</evidence>
<evidence type="ECO:0000313" key="9">
    <source>
        <dbReference type="Proteomes" id="UP000053127"/>
    </source>
</evidence>
<protein>
    <recommendedName>
        <fullName evidence="2">histidine kinase</fullName>
        <ecNumber evidence="2">2.7.13.3</ecNumber>
    </recommendedName>
</protein>
<dbReference type="GO" id="GO:0000155">
    <property type="term" value="F:phosphorelay sensor kinase activity"/>
    <property type="evidence" value="ECO:0007669"/>
    <property type="project" value="TreeGrafter"/>
</dbReference>
<dbReference type="EMBL" id="LMWN01000018">
    <property type="protein sequence ID" value="KUN06194.1"/>
    <property type="molecule type" value="Genomic_DNA"/>
</dbReference>
<evidence type="ECO:0000256" key="1">
    <source>
        <dbReference type="ARBA" id="ARBA00000085"/>
    </source>
</evidence>
<dbReference type="PRINTS" id="PR00344">
    <property type="entry name" value="BCTRLSENSOR"/>
</dbReference>
<dbReference type="EC" id="2.7.13.3" evidence="2"/>
<dbReference type="InterPro" id="IPR036890">
    <property type="entry name" value="HATPase_C_sf"/>
</dbReference>
<dbReference type="PROSITE" id="PS50109">
    <property type="entry name" value="HIS_KIN"/>
    <property type="match status" value="1"/>
</dbReference>
<keyword evidence="9" id="KW-1185">Reference proteome</keyword>